<dbReference type="GO" id="GO:0050897">
    <property type="term" value="F:cobalt ion binding"/>
    <property type="evidence" value="ECO:0007669"/>
    <property type="project" value="TreeGrafter"/>
</dbReference>
<feature type="transmembrane region" description="Helical" evidence="11">
    <location>
        <begin position="304"/>
        <end position="324"/>
    </location>
</feature>
<evidence type="ECO:0000256" key="6">
    <source>
        <dbReference type="ARBA" id="ARBA00022692"/>
    </source>
</evidence>
<evidence type="ECO:0000256" key="10">
    <source>
        <dbReference type="ARBA" id="ARBA00023136"/>
    </source>
</evidence>
<dbReference type="Pfam" id="PF01544">
    <property type="entry name" value="CorA"/>
    <property type="match status" value="1"/>
</dbReference>
<name>A0A2A7U333_EDWTA</name>
<dbReference type="InterPro" id="IPR045863">
    <property type="entry name" value="CorA_TM1_TM2"/>
</dbReference>
<dbReference type="PANTHER" id="PTHR46494">
    <property type="entry name" value="CORA FAMILY METAL ION TRANSPORTER (EUROFUNG)"/>
    <property type="match status" value="1"/>
</dbReference>
<dbReference type="NCBIfam" id="NF007092">
    <property type="entry name" value="PRK09546.1"/>
    <property type="match status" value="1"/>
</dbReference>
<evidence type="ECO:0000256" key="9">
    <source>
        <dbReference type="ARBA" id="ARBA00023065"/>
    </source>
</evidence>
<dbReference type="InterPro" id="IPR002523">
    <property type="entry name" value="MgTranspt_CorA/ZnTranspt_ZntB"/>
</dbReference>
<keyword evidence="5" id="KW-0997">Cell inner membrane</keyword>
<organism evidence="12 13">
    <name type="scientific">Edwardsiella tarda</name>
    <dbReference type="NCBI Taxonomy" id="636"/>
    <lineage>
        <taxon>Bacteria</taxon>
        <taxon>Pseudomonadati</taxon>
        <taxon>Pseudomonadota</taxon>
        <taxon>Gammaproteobacteria</taxon>
        <taxon>Enterobacterales</taxon>
        <taxon>Hafniaceae</taxon>
        <taxon>Edwardsiella</taxon>
    </lineage>
</organism>
<keyword evidence="3" id="KW-0813">Transport</keyword>
<dbReference type="GO" id="GO:0005886">
    <property type="term" value="C:plasma membrane"/>
    <property type="evidence" value="ECO:0007669"/>
    <property type="project" value="UniProtKB-SubCell"/>
</dbReference>
<sequence>MTENQPIDVTSLPLTRAVYALQLNGEGGCLPLTVAAPLAISHPAWLHLDANDAESRHWLAATPLVPETLRQSLSGESLRPRMTRQGEGALLTLRSIELASPAAVSHWVVIRIYATGTLLLTSGQRQSAVLEAVRGDLLGNLGADDTSGLLVAIADALVDQVSEAIDTLHDRIIDMEDSLLDQQLPPRGELAQLRKQLIVMRRYLAPQRDVLARLAIERLPWLTDDDRRRLQDIADRLGRGLEDLDSCIARTALLADEIASLVADALNRRTYTMSLLAMLFLPATFLTGLFGVNLGGIPGNASPLAFMLFCLLLLILATCVALWLKRSKWL</sequence>
<dbReference type="InterPro" id="IPR045861">
    <property type="entry name" value="CorA_cytoplasmic_dom"/>
</dbReference>
<comment type="caution">
    <text evidence="12">The sequence shown here is derived from an EMBL/GenBank/DDBJ whole genome shotgun (WGS) entry which is preliminary data.</text>
</comment>
<dbReference type="STRING" id="636.AAW15_08420"/>
<keyword evidence="6 11" id="KW-0812">Transmembrane</keyword>
<keyword evidence="10 11" id="KW-0472">Membrane</keyword>
<dbReference type="GO" id="GO:0015095">
    <property type="term" value="F:magnesium ion transmembrane transporter activity"/>
    <property type="evidence" value="ECO:0007669"/>
    <property type="project" value="TreeGrafter"/>
</dbReference>
<evidence type="ECO:0000256" key="5">
    <source>
        <dbReference type="ARBA" id="ARBA00022519"/>
    </source>
</evidence>
<dbReference type="Gene3D" id="1.20.58.340">
    <property type="entry name" value="Magnesium transport protein CorA, transmembrane region"/>
    <property type="match status" value="2"/>
</dbReference>
<dbReference type="CDD" id="cd12833">
    <property type="entry name" value="ZntB-like_1"/>
    <property type="match status" value="1"/>
</dbReference>
<evidence type="ECO:0000313" key="13">
    <source>
        <dbReference type="Proteomes" id="UP000219788"/>
    </source>
</evidence>
<comment type="subcellular location">
    <subcellularLocation>
        <location evidence="1">Cell membrane</location>
        <topology evidence="1">Multi-pass membrane protein</topology>
    </subcellularLocation>
</comment>
<dbReference type="Gene3D" id="3.30.460.20">
    <property type="entry name" value="CorA soluble domain-like"/>
    <property type="match status" value="1"/>
</dbReference>
<evidence type="ECO:0000256" key="3">
    <source>
        <dbReference type="ARBA" id="ARBA00022448"/>
    </source>
</evidence>
<keyword evidence="9" id="KW-0406">Ion transport</keyword>
<keyword evidence="4" id="KW-1003">Cell membrane</keyword>
<evidence type="ECO:0000256" key="4">
    <source>
        <dbReference type="ARBA" id="ARBA00022475"/>
    </source>
</evidence>
<evidence type="ECO:0000256" key="8">
    <source>
        <dbReference type="ARBA" id="ARBA00022989"/>
    </source>
</evidence>
<evidence type="ECO:0000256" key="7">
    <source>
        <dbReference type="ARBA" id="ARBA00022833"/>
    </source>
</evidence>
<dbReference type="EMBL" id="PDDV01000013">
    <property type="protein sequence ID" value="PEH72775.1"/>
    <property type="molecule type" value="Genomic_DNA"/>
</dbReference>
<evidence type="ECO:0000313" key="12">
    <source>
        <dbReference type="EMBL" id="PEH72775.1"/>
    </source>
</evidence>
<comment type="similarity">
    <text evidence="2">Belongs to the CorA metal ion transporter (MIT) (TC 1.A.35) family.</text>
</comment>
<evidence type="ECO:0000256" key="11">
    <source>
        <dbReference type="SAM" id="Phobius"/>
    </source>
</evidence>
<dbReference type="SUPFAM" id="SSF143865">
    <property type="entry name" value="CorA soluble domain-like"/>
    <property type="match status" value="1"/>
</dbReference>
<dbReference type="AlphaFoldDB" id="A0A2A7U333"/>
<gene>
    <name evidence="12" type="ORF">CRM76_12955</name>
</gene>
<accession>A0A2A7U333</accession>
<dbReference type="OrthoDB" id="9803484at2"/>
<dbReference type="GO" id="GO:0000287">
    <property type="term" value="F:magnesium ion binding"/>
    <property type="evidence" value="ECO:0007669"/>
    <property type="project" value="TreeGrafter"/>
</dbReference>
<proteinExistence type="inferred from homology"/>
<dbReference type="GO" id="GO:0015087">
    <property type="term" value="F:cobalt ion transmembrane transporter activity"/>
    <property type="evidence" value="ECO:0007669"/>
    <property type="project" value="TreeGrafter"/>
</dbReference>
<keyword evidence="7" id="KW-0862">Zinc</keyword>
<reference evidence="13" key="1">
    <citation type="submission" date="2017-09" db="EMBL/GenBank/DDBJ databases">
        <title>FDA dAtabase for Regulatory Grade micrObial Sequences (FDA-ARGOS): Supporting development and validation of Infectious Disease Dx tests.</title>
        <authorList>
            <person name="Goldberg B."/>
            <person name="Campos J."/>
            <person name="Tallon L."/>
            <person name="Sadzewicz L."/>
            <person name="Ott S."/>
            <person name="Zhao X."/>
            <person name="Nagaraj S."/>
            <person name="Vavikolanu K."/>
            <person name="Aluvathingal J."/>
            <person name="Nadendla S."/>
            <person name="Geyer C."/>
            <person name="Sichtig H."/>
        </authorList>
    </citation>
    <scope>NUCLEOTIDE SEQUENCE [LARGE SCALE GENOMIC DNA]</scope>
    <source>
        <strain evidence="13">FDAARGOS_370</strain>
    </source>
</reference>
<dbReference type="Proteomes" id="UP000219788">
    <property type="component" value="Unassembled WGS sequence"/>
</dbReference>
<evidence type="ECO:0000256" key="1">
    <source>
        <dbReference type="ARBA" id="ARBA00004651"/>
    </source>
</evidence>
<evidence type="ECO:0000256" key="2">
    <source>
        <dbReference type="ARBA" id="ARBA00009765"/>
    </source>
</evidence>
<dbReference type="SUPFAM" id="SSF144083">
    <property type="entry name" value="Magnesium transport protein CorA, transmembrane region"/>
    <property type="match status" value="1"/>
</dbReference>
<protein>
    <submittedName>
        <fullName evidence="12">Zinc transporter ZntB</fullName>
    </submittedName>
</protein>
<keyword evidence="8 11" id="KW-1133">Transmembrane helix</keyword>
<dbReference type="PANTHER" id="PTHR46494:SF3">
    <property type="entry name" value="ZINC TRANSPORT PROTEIN ZNTB"/>
    <property type="match status" value="1"/>
</dbReference>
<feature type="transmembrane region" description="Helical" evidence="11">
    <location>
        <begin position="275"/>
        <end position="292"/>
    </location>
</feature>